<evidence type="ECO:0000256" key="2">
    <source>
        <dbReference type="ARBA" id="ARBA00009347"/>
    </source>
</evidence>
<dbReference type="EMBL" id="PYWC01000017">
    <property type="protein sequence ID" value="PWW78136.1"/>
    <property type="molecule type" value="Genomic_DNA"/>
</dbReference>
<dbReference type="Pfam" id="PF02771">
    <property type="entry name" value="Acyl-CoA_dh_N"/>
    <property type="match status" value="1"/>
</dbReference>
<dbReference type="PANTHER" id="PTHR48083:SF13">
    <property type="entry name" value="ACYL-COA DEHYDROGENASE FAMILY MEMBER 11"/>
    <property type="match status" value="1"/>
</dbReference>
<reference evidence="11 12" key="1">
    <citation type="submission" date="2018-03" db="EMBL/GenBank/DDBJ databases">
        <title>Genomes of Pezizomycetes fungi and the evolution of truffles.</title>
        <authorList>
            <person name="Murat C."/>
            <person name="Payen T."/>
            <person name="Noel B."/>
            <person name="Kuo A."/>
            <person name="Martin F.M."/>
        </authorList>
    </citation>
    <scope>NUCLEOTIDE SEQUENCE [LARGE SCALE GENOMIC DNA]</scope>
    <source>
        <strain evidence="11">091103-1</strain>
    </source>
</reference>
<name>A0A317SXJ2_9PEZI</name>
<gene>
    <name evidence="11" type="ORF">C7212DRAFT_357206</name>
</gene>
<dbReference type="InterPro" id="IPR037069">
    <property type="entry name" value="AcylCoA_DH/ox_N_sf"/>
</dbReference>
<sequence length="389" mass="42935">MTTYQIPSLVASKVSPSAHALLQKVHHFVETECIPADAVFDAQQPTDPAKRFLNTYPTIIDMLKARAREQGLWNLFLSQKHYPEGVPLTNLEYGLMAEIMGRSLIASEAMNCSAPDTGNMEVLAKYGSSAQKAQWLTPLLEGKIRSAFVMTERHRASADAKNINLEIARQGNEYILNGTKWWSSGAGDPRCKLYLVMGKSDASNPNPYKQQSVVIVPAGTPGVQVRRTLSVYGYDDAPHGHCEIAFTDVRVPLENMVLGPGRGFEIIQGRLGPGRIHHCMRSIDNSDAKGAMSFIAQAKVYVPNMSLAVIDRAVQAHGAAGVSQDFPLARMWAHQRTLRIADGPDEVHLNQLGRTENTRSGEIEDKIAMQTKKTQELMREFGIQVRANL</sequence>
<keyword evidence="6 7" id="KW-0560">Oxidoreductase</keyword>
<comment type="cofactor">
    <cofactor evidence="1 7">
        <name>FAD</name>
        <dbReference type="ChEBI" id="CHEBI:57692"/>
    </cofactor>
</comment>
<evidence type="ECO:0000256" key="3">
    <source>
        <dbReference type="ARBA" id="ARBA00011738"/>
    </source>
</evidence>
<dbReference type="Gene3D" id="1.10.540.10">
    <property type="entry name" value="Acyl-CoA dehydrogenase/oxidase, N-terminal domain"/>
    <property type="match status" value="1"/>
</dbReference>
<dbReference type="Pfam" id="PF00441">
    <property type="entry name" value="Acyl-CoA_dh_1"/>
    <property type="match status" value="1"/>
</dbReference>
<dbReference type="Pfam" id="PF02770">
    <property type="entry name" value="Acyl-CoA_dh_M"/>
    <property type="match status" value="1"/>
</dbReference>
<dbReference type="InterPro" id="IPR009075">
    <property type="entry name" value="AcylCo_DH/oxidase_C"/>
</dbReference>
<dbReference type="PANTHER" id="PTHR48083">
    <property type="entry name" value="MEDIUM-CHAIN SPECIFIC ACYL-COA DEHYDROGENASE, MITOCHONDRIAL-RELATED"/>
    <property type="match status" value="1"/>
</dbReference>
<protein>
    <submittedName>
        <fullName evidence="11">Acyl-CoA dehydrogenase NM domain-like protein</fullName>
    </submittedName>
</protein>
<dbReference type="InterPro" id="IPR050741">
    <property type="entry name" value="Acyl-CoA_dehydrogenase"/>
</dbReference>
<dbReference type="Proteomes" id="UP000246991">
    <property type="component" value="Unassembled WGS sequence"/>
</dbReference>
<dbReference type="InterPro" id="IPR013786">
    <property type="entry name" value="AcylCoA_DH/ox_N"/>
</dbReference>
<dbReference type="AlphaFoldDB" id="A0A317SXJ2"/>
<dbReference type="GO" id="GO:0050660">
    <property type="term" value="F:flavin adenine dinucleotide binding"/>
    <property type="evidence" value="ECO:0007669"/>
    <property type="project" value="InterPro"/>
</dbReference>
<evidence type="ECO:0000259" key="10">
    <source>
        <dbReference type="Pfam" id="PF02771"/>
    </source>
</evidence>
<keyword evidence="5 7" id="KW-0274">FAD</keyword>
<accession>A0A317SXJ2</accession>
<dbReference type="SUPFAM" id="SSF56645">
    <property type="entry name" value="Acyl-CoA dehydrogenase NM domain-like"/>
    <property type="match status" value="1"/>
</dbReference>
<dbReference type="SUPFAM" id="SSF47203">
    <property type="entry name" value="Acyl-CoA dehydrogenase C-terminal domain-like"/>
    <property type="match status" value="1"/>
</dbReference>
<comment type="similarity">
    <text evidence="2 7">Belongs to the acyl-CoA dehydrogenase family.</text>
</comment>
<organism evidence="11 12">
    <name type="scientific">Tuber magnatum</name>
    <name type="common">white Piedmont truffle</name>
    <dbReference type="NCBI Taxonomy" id="42249"/>
    <lineage>
        <taxon>Eukaryota</taxon>
        <taxon>Fungi</taxon>
        <taxon>Dikarya</taxon>
        <taxon>Ascomycota</taxon>
        <taxon>Pezizomycotina</taxon>
        <taxon>Pezizomycetes</taxon>
        <taxon>Pezizales</taxon>
        <taxon>Tuberaceae</taxon>
        <taxon>Tuber</taxon>
    </lineage>
</organism>
<evidence type="ECO:0000256" key="1">
    <source>
        <dbReference type="ARBA" id="ARBA00001974"/>
    </source>
</evidence>
<feature type="domain" description="Acyl-CoA dehydrogenase/oxidase N-terminal" evidence="10">
    <location>
        <begin position="17"/>
        <end position="143"/>
    </location>
</feature>
<dbReference type="InterPro" id="IPR036250">
    <property type="entry name" value="AcylCo_DH-like_C"/>
</dbReference>
<evidence type="ECO:0000259" key="8">
    <source>
        <dbReference type="Pfam" id="PF00441"/>
    </source>
</evidence>
<evidence type="ECO:0000313" key="11">
    <source>
        <dbReference type="EMBL" id="PWW78136.1"/>
    </source>
</evidence>
<comment type="caution">
    <text evidence="11">The sequence shown here is derived from an EMBL/GenBank/DDBJ whole genome shotgun (WGS) entry which is preliminary data.</text>
</comment>
<feature type="domain" description="Acyl-CoA dehydrogenase/oxidase C-terminal" evidence="8">
    <location>
        <begin position="293"/>
        <end position="354"/>
    </location>
</feature>
<proteinExistence type="inferred from homology"/>
<dbReference type="InterPro" id="IPR009100">
    <property type="entry name" value="AcylCoA_DH/oxidase_NM_dom_sf"/>
</dbReference>
<dbReference type="InterPro" id="IPR046373">
    <property type="entry name" value="Acyl-CoA_Oxase/DH_mid-dom_sf"/>
</dbReference>
<evidence type="ECO:0000256" key="4">
    <source>
        <dbReference type="ARBA" id="ARBA00022630"/>
    </source>
</evidence>
<feature type="domain" description="Acyl-CoA oxidase/dehydrogenase middle" evidence="9">
    <location>
        <begin position="147"/>
        <end position="249"/>
    </location>
</feature>
<comment type="subunit">
    <text evidence="3">Homodimer.</text>
</comment>
<dbReference type="STRING" id="42249.A0A317SXJ2"/>
<dbReference type="GO" id="GO:0003995">
    <property type="term" value="F:acyl-CoA dehydrogenase activity"/>
    <property type="evidence" value="ECO:0007669"/>
    <property type="project" value="TreeGrafter"/>
</dbReference>
<keyword evidence="4 7" id="KW-0285">Flavoprotein</keyword>
<evidence type="ECO:0000259" key="9">
    <source>
        <dbReference type="Pfam" id="PF02770"/>
    </source>
</evidence>
<dbReference type="Gene3D" id="2.40.110.10">
    <property type="entry name" value="Butyryl-CoA Dehydrogenase, subunit A, domain 2"/>
    <property type="match status" value="1"/>
</dbReference>
<evidence type="ECO:0000256" key="5">
    <source>
        <dbReference type="ARBA" id="ARBA00022827"/>
    </source>
</evidence>
<dbReference type="InterPro" id="IPR006091">
    <property type="entry name" value="Acyl-CoA_Oxase/DH_mid-dom"/>
</dbReference>
<dbReference type="Gene3D" id="1.20.140.10">
    <property type="entry name" value="Butyryl-CoA Dehydrogenase, subunit A, domain 3"/>
    <property type="match status" value="1"/>
</dbReference>
<keyword evidence="12" id="KW-1185">Reference proteome</keyword>
<dbReference type="GO" id="GO:0033539">
    <property type="term" value="P:fatty acid beta-oxidation using acyl-CoA dehydrogenase"/>
    <property type="evidence" value="ECO:0007669"/>
    <property type="project" value="TreeGrafter"/>
</dbReference>
<evidence type="ECO:0000313" key="12">
    <source>
        <dbReference type="Proteomes" id="UP000246991"/>
    </source>
</evidence>
<evidence type="ECO:0000256" key="7">
    <source>
        <dbReference type="RuleBase" id="RU362125"/>
    </source>
</evidence>
<evidence type="ECO:0000256" key="6">
    <source>
        <dbReference type="ARBA" id="ARBA00023002"/>
    </source>
</evidence>
<dbReference type="OrthoDB" id="434771at2759"/>
<dbReference type="GO" id="GO:0005737">
    <property type="term" value="C:cytoplasm"/>
    <property type="evidence" value="ECO:0007669"/>
    <property type="project" value="TreeGrafter"/>
</dbReference>